<dbReference type="InterPro" id="IPR057326">
    <property type="entry name" value="KR_dom"/>
</dbReference>
<organism evidence="5 6">
    <name type="scientific">Pusillimonas noertemannii</name>
    <dbReference type="NCBI Taxonomy" id="305977"/>
    <lineage>
        <taxon>Bacteria</taxon>
        <taxon>Pseudomonadati</taxon>
        <taxon>Pseudomonadota</taxon>
        <taxon>Betaproteobacteria</taxon>
        <taxon>Burkholderiales</taxon>
        <taxon>Alcaligenaceae</taxon>
        <taxon>Pusillimonas</taxon>
    </lineage>
</organism>
<comment type="caution">
    <text evidence="5">The sequence shown here is derived from an EMBL/GenBank/DDBJ whole genome shotgun (WGS) entry which is preliminary data.</text>
</comment>
<dbReference type="InterPro" id="IPR020904">
    <property type="entry name" value="Sc_DH/Rdtase_CS"/>
</dbReference>
<dbReference type="GO" id="GO:0016491">
    <property type="term" value="F:oxidoreductase activity"/>
    <property type="evidence" value="ECO:0007669"/>
    <property type="project" value="UniProtKB-KW"/>
</dbReference>
<dbReference type="AlphaFoldDB" id="A0A2U1CKX4"/>
<name>A0A2U1CKX4_9BURK</name>
<evidence type="ECO:0000256" key="2">
    <source>
        <dbReference type="ARBA" id="ARBA00023002"/>
    </source>
</evidence>
<dbReference type="PRINTS" id="PR00081">
    <property type="entry name" value="GDHRDH"/>
</dbReference>
<dbReference type="RefSeq" id="WP_116518691.1">
    <property type="nucleotide sequence ID" value="NZ_JACCEX010000003.1"/>
</dbReference>
<proteinExistence type="inferred from homology"/>
<dbReference type="InterPro" id="IPR036291">
    <property type="entry name" value="NAD(P)-bd_dom_sf"/>
</dbReference>
<dbReference type="Proteomes" id="UP000246145">
    <property type="component" value="Unassembled WGS sequence"/>
</dbReference>
<dbReference type="SUPFAM" id="SSF51735">
    <property type="entry name" value="NAD(P)-binding Rossmann-fold domains"/>
    <property type="match status" value="1"/>
</dbReference>
<keyword evidence="2" id="KW-0560">Oxidoreductase</keyword>
<dbReference type="GO" id="GO:0005829">
    <property type="term" value="C:cytosol"/>
    <property type="evidence" value="ECO:0007669"/>
    <property type="project" value="TreeGrafter"/>
</dbReference>
<gene>
    <name evidence="5" type="ORF">C7440_2399</name>
</gene>
<dbReference type="Pfam" id="PF00106">
    <property type="entry name" value="adh_short"/>
    <property type="match status" value="1"/>
</dbReference>
<dbReference type="InterPro" id="IPR002347">
    <property type="entry name" value="SDR_fam"/>
</dbReference>
<evidence type="ECO:0000256" key="3">
    <source>
        <dbReference type="RuleBase" id="RU000363"/>
    </source>
</evidence>
<evidence type="ECO:0000313" key="6">
    <source>
        <dbReference type="Proteomes" id="UP000246145"/>
    </source>
</evidence>
<reference evidence="5 6" key="1">
    <citation type="submission" date="2018-04" db="EMBL/GenBank/DDBJ databases">
        <title>Genomic Encyclopedia of Type Strains, Phase IV (KMG-IV): sequencing the most valuable type-strain genomes for metagenomic binning, comparative biology and taxonomic classification.</title>
        <authorList>
            <person name="Goeker M."/>
        </authorList>
    </citation>
    <scope>NUCLEOTIDE SEQUENCE [LARGE SCALE GENOMIC DNA]</scope>
    <source>
        <strain evidence="5 6">DSM 10065</strain>
    </source>
</reference>
<feature type="domain" description="Ketoreductase" evidence="4">
    <location>
        <begin position="8"/>
        <end position="176"/>
    </location>
</feature>
<sequence length="249" mass="26336">MSNQIQEKSVLVIGASGGIGAEIVRAFVQAGAREVIAAGRKPPRHLPEGVGFIEMDVVSPESVRRAAAQVADKVSIVVNSSGINEGRRLSDIDLAGARREMEVNYFGLLNVYEAFAPAMRARKEGTFVNLLSVLAHANLPLMATYCASKAAALSLTQAMRAELAGFGVRVCAILPAVVDTAMSSAASSPKMSPIELADEIVEGVINGVEDLYPGTAAQLRIALQKDWKAVERSLAARLPPGSCTHARRD</sequence>
<dbReference type="Gene3D" id="3.40.50.720">
    <property type="entry name" value="NAD(P)-binding Rossmann-like Domain"/>
    <property type="match status" value="1"/>
</dbReference>
<evidence type="ECO:0000256" key="1">
    <source>
        <dbReference type="ARBA" id="ARBA00006484"/>
    </source>
</evidence>
<dbReference type="OrthoDB" id="5786478at2"/>
<dbReference type="PANTHER" id="PTHR43391:SF91">
    <property type="entry name" value="OS04G0390700 PROTEIN"/>
    <property type="match status" value="1"/>
</dbReference>
<accession>A0A2U1CKX4</accession>
<comment type="similarity">
    <text evidence="1 3">Belongs to the short-chain dehydrogenases/reductases (SDR) family.</text>
</comment>
<dbReference type="PROSITE" id="PS00061">
    <property type="entry name" value="ADH_SHORT"/>
    <property type="match status" value="1"/>
</dbReference>
<dbReference type="PRINTS" id="PR00080">
    <property type="entry name" value="SDRFAMILY"/>
</dbReference>
<keyword evidence="6" id="KW-1185">Reference proteome</keyword>
<protein>
    <recommendedName>
        <fullName evidence="4">Ketoreductase domain-containing protein</fullName>
    </recommendedName>
</protein>
<dbReference type="PANTHER" id="PTHR43391">
    <property type="entry name" value="RETINOL DEHYDROGENASE-RELATED"/>
    <property type="match status" value="1"/>
</dbReference>
<evidence type="ECO:0000259" key="4">
    <source>
        <dbReference type="SMART" id="SM00822"/>
    </source>
</evidence>
<dbReference type="EMBL" id="QEKO01000003">
    <property type="protein sequence ID" value="PVY61669.1"/>
    <property type="molecule type" value="Genomic_DNA"/>
</dbReference>
<evidence type="ECO:0000313" key="5">
    <source>
        <dbReference type="EMBL" id="PVY61669.1"/>
    </source>
</evidence>
<dbReference type="SMART" id="SM00822">
    <property type="entry name" value="PKS_KR"/>
    <property type="match status" value="1"/>
</dbReference>